<keyword evidence="3" id="KW-0804">Transcription</keyword>
<dbReference type="InterPro" id="IPR017884">
    <property type="entry name" value="SANT_dom"/>
</dbReference>
<gene>
    <name evidence="8" type="ORF">B296_00050615</name>
</gene>
<evidence type="ECO:0000259" key="6">
    <source>
        <dbReference type="PROSITE" id="PS50090"/>
    </source>
</evidence>
<dbReference type="CDD" id="cd00167">
    <property type="entry name" value="SANT"/>
    <property type="match status" value="1"/>
</dbReference>
<evidence type="ECO:0000259" key="7">
    <source>
        <dbReference type="PROSITE" id="PS51293"/>
    </source>
</evidence>
<evidence type="ECO:0000256" key="4">
    <source>
        <dbReference type="ARBA" id="ARBA00023242"/>
    </source>
</evidence>
<feature type="domain" description="Myb-like" evidence="6">
    <location>
        <begin position="8"/>
        <end position="62"/>
    </location>
</feature>
<dbReference type="EMBL" id="AMZH03015165">
    <property type="protein sequence ID" value="RRT46481.1"/>
    <property type="molecule type" value="Genomic_DNA"/>
</dbReference>
<evidence type="ECO:0000313" key="9">
    <source>
        <dbReference type="Proteomes" id="UP000287651"/>
    </source>
</evidence>
<dbReference type="GO" id="GO:0005634">
    <property type="term" value="C:nucleus"/>
    <property type="evidence" value="ECO:0007669"/>
    <property type="project" value="UniProtKB-SubCell"/>
</dbReference>
<dbReference type="PANTHER" id="PTHR43952">
    <property type="entry name" value="MYB FAMILY TRANSCRIPTION FACTOR-RELATED"/>
    <property type="match status" value="1"/>
</dbReference>
<evidence type="ECO:0000256" key="5">
    <source>
        <dbReference type="SAM" id="Phobius"/>
    </source>
</evidence>
<dbReference type="PANTHER" id="PTHR43952:SF99">
    <property type="entry name" value="PROTEIN RADIALIS-LIKE 4 ISOFORM X1"/>
    <property type="match status" value="1"/>
</dbReference>
<keyword evidence="5" id="KW-0812">Transmembrane</keyword>
<dbReference type="PROSITE" id="PS51293">
    <property type="entry name" value="SANT"/>
    <property type="match status" value="1"/>
</dbReference>
<dbReference type="Pfam" id="PF00249">
    <property type="entry name" value="Myb_DNA-binding"/>
    <property type="match status" value="1"/>
</dbReference>
<dbReference type="SMART" id="SM00717">
    <property type="entry name" value="SANT"/>
    <property type="match status" value="1"/>
</dbReference>
<keyword evidence="5" id="KW-1133">Transmembrane helix</keyword>
<accession>A0A426Y4M5</accession>
<keyword evidence="2" id="KW-0805">Transcription regulation</keyword>
<evidence type="ECO:0000256" key="2">
    <source>
        <dbReference type="ARBA" id="ARBA00023015"/>
    </source>
</evidence>
<comment type="caution">
    <text evidence="8">The sequence shown here is derived from an EMBL/GenBank/DDBJ whole genome shotgun (WGS) entry which is preliminary data.</text>
</comment>
<reference evidence="8 9" key="1">
    <citation type="journal article" date="2014" name="Agronomy (Basel)">
        <title>A Draft Genome Sequence for Ensete ventricosum, the Drought-Tolerant Tree Against Hunger.</title>
        <authorList>
            <person name="Harrison J."/>
            <person name="Moore K.A."/>
            <person name="Paszkiewicz K."/>
            <person name="Jones T."/>
            <person name="Grant M."/>
            <person name="Ambacheew D."/>
            <person name="Muzemil S."/>
            <person name="Studholme D.J."/>
        </authorList>
    </citation>
    <scope>NUCLEOTIDE SEQUENCE [LARGE SCALE GENOMIC DNA]</scope>
</reference>
<keyword evidence="4" id="KW-0539">Nucleus</keyword>
<evidence type="ECO:0000256" key="1">
    <source>
        <dbReference type="ARBA" id="ARBA00004123"/>
    </source>
</evidence>
<name>A0A426Y4M5_ENSVE</name>
<dbReference type="FunFam" id="1.10.10.60:FF:000154">
    <property type="entry name" value="Transcription factor SRM1"/>
    <property type="match status" value="1"/>
</dbReference>
<dbReference type="PROSITE" id="PS50090">
    <property type="entry name" value="MYB_LIKE"/>
    <property type="match status" value="1"/>
</dbReference>
<comment type="subcellular location">
    <subcellularLocation>
        <location evidence="1">Nucleus</location>
    </subcellularLocation>
</comment>
<feature type="domain" description="SANT" evidence="7">
    <location>
        <begin position="11"/>
        <end position="66"/>
    </location>
</feature>
<evidence type="ECO:0000256" key="3">
    <source>
        <dbReference type="ARBA" id="ARBA00023163"/>
    </source>
</evidence>
<sequence length="142" mass="16478">MASGSKSSSRKLQDSWTEEENKRFEMALAHFDDDTPDRWVHVARAVGSKSVEEVRRHYEHLVKDIELIDSTKEPFYNYPSSNGRRRSNGTSDQEKRWLLLRYSMLSSFLFFISGIPPPFRRPSLVFAFLKNETCGVAFHSIS</sequence>
<dbReference type="SUPFAM" id="SSF46689">
    <property type="entry name" value="Homeodomain-like"/>
    <property type="match status" value="1"/>
</dbReference>
<organism evidence="8 9">
    <name type="scientific">Ensete ventricosum</name>
    <name type="common">Abyssinian banana</name>
    <name type="synonym">Musa ensete</name>
    <dbReference type="NCBI Taxonomy" id="4639"/>
    <lineage>
        <taxon>Eukaryota</taxon>
        <taxon>Viridiplantae</taxon>
        <taxon>Streptophyta</taxon>
        <taxon>Embryophyta</taxon>
        <taxon>Tracheophyta</taxon>
        <taxon>Spermatophyta</taxon>
        <taxon>Magnoliopsida</taxon>
        <taxon>Liliopsida</taxon>
        <taxon>Zingiberales</taxon>
        <taxon>Musaceae</taxon>
        <taxon>Ensete</taxon>
    </lineage>
</organism>
<dbReference type="Proteomes" id="UP000287651">
    <property type="component" value="Unassembled WGS sequence"/>
</dbReference>
<dbReference type="GO" id="GO:0003700">
    <property type="term" value="F:DNA-binding transcription factor activity"/>
    <property type="evidence" value="ECO:0007669"/>
    <property type="project" value="InterPro"/>
</dbReference>
<dbReference type="Gene3D" id="1.10.10.60">
    <property type="entry name" value="Homeodomain-like"/>
    <property type="match status" value="1"/>
</dbReference>
<dbReference type="InterPro" id="IPR044636">
    <property type="entry name" value="RADIALIS-like"/>
</dbReference>
<protein>
    <submittedName>
        <fullName evidence="8">Uncharacterized protein</fullName>
    </submittedName>
</protein>
<feature type="transmembrane region" description="Helical" evidence="5">
    <location>
        <begin position="99"/>
        <end position="119"/>
    </location>
</feature>
<evidence type="ECO:0000313" key="8">
    <source>
        <dbReference type="EMBL" id="RRT46481.1"/>
    </source>
</evidence>
<keyword evidence="5" id="KW-0472">Membrane</keyword>
<dbReference type="InterPro" id="IPR009057">
    <property type="entry name" value="Homeodomain-like_sf"/>
</dbReference>
<dbReference type="InterPro" id="IPR001005">
    <property type="entry name" value="SANT/Myb"/>
</dbReference>
<proteinExistence type="predicted"/>
<dbReference type="AlphaFoldDB" id="A0A426Y4M5"/>